<keyword evidence="1" id="KW-0472">Membrane</keyword>
<dbReference type="STRING" id="177437.HRM2_13480"/>
<protein>
    <recommendedName>
        <fullName evidence="4">ResB-like domain-containing protein</fullName>
    </recommendedName>
</protein>
<evidence type="ECO:0000256" key="1">
    <source>
        <dbReference type="SAM" id="Phobius"/>
    </source>
</evidence>
<dbReference type="RefSeq" id="WP_015903246.1">
    <property type="nucleotide sequence ID" value="NC_012108.1"/>
</dbReference>
<name>C0Q8W9_DESAH</name>
<feature type="transmembrane region" description="Helical" evidence="1">
    <location>
        <begin position="236"/>
        <end position="259"/>
    </location>
</feature>
<feature type="transmembrane region" description="Helical" evidence="1">
    <location>
        <begin position="99"/>
        <end position="120"/>
    </location>
</feature>
<keyword evidence="3" id="KW-1185">Reference proteome</keyword>
<organism evidence="2 3">
    <name type="scientific">Desulforapulum autotrophicum (strain ATCC 43914 / DSM 3382 / VKM B-1955 / HRM2)</name>
    <name type="common">Desulfobacterium autotrophicum</name>
    <dbReference type="NCBI Taxonomy" id="177437"/>
    <lineage>
        <taxon>Bacteria</taxon>
        <taxon>Pseudomonadati</taxon>
        <taxon>Thermodesulfobacteriota</taxon>
        <taxon>Desulfobacteria</taxon>
        <taxon>Desulfobacterales</taxon>
        <taxon>Desulfobacteraceae</taxon>
        <taxon>Desulforapulum</taxon>
    </lineage>
</organism>
<evidence type="ECO:0000313" key="2">
    <source>
        <dbReference type="EMBL" id="ACN14459.1"/>
    </source>
</evidence>
<dbReference type="EMBL" id="CP001087">
    <property type="protein sequence ID" value="ACN14459.1"/>
    <property type="molecule type" value="Genomic_DNA"/>
</dbReference>
<gene>
    <name evidence="2" type="ordered locus">HRM2_13480</name>
</gene>
<evidence type="ECO:0008006" key="4">
    <source>
        <dbReference type="Google" id="ProtNLM"/>
    </source>
</evidence>
<dbReference type="OrthoDB" id="5421452at2"/>
<dbReference type="HOGENOM" id="CLU_1056600_0_0_7"/>
<dbReference type="KEGG" id="dat:HRM2_13480"/>
<dbReference type="Proteomes" id="UP000000442">
    <property type="component" value="Chromosome"/>
</dbReference>
<dbReference type="AlphaFoldDB" id="C0Q8W9"/>
<keyword evidence="1" id="KW-0812">Transmembrane</keyword>
<accession>C0Q8W9</accession>
<dbReference type="eggNOG" id="ENOG50330NR">
    <property type="taxonomic scope" value="Bacteria"/>
</dbReference>
<keyword evidence="1" id="KW-1133">Transmembrane helix</keyword>
<reference evidence="2 3" key="1">
    <citation type="journal article" date="2009" name="Environ. Microbiol.">
        <title>Genome sequence of Desulfobacterium autotrophicum HRM2, a marine sulfate reducer oxidizing organic carbon completely to carbon dioxide.</title>
        <authorList>
            <person name="Strittmatter A.W."/>
            <person name="Liesegang H."/>
            <person name="Rabus R."/>
            <person name="Decker I."/>
            <person name="Amann J."/>
            <person name="Andres S."/>
            <person name="Henne A."/>
            <person name="Fricke W.F."/>
            <person name="Martinez-Arias R."/>
            <person name="Bartels D."/>
            <person name="Goesmann A."/>
            <person name="Krause L."/>
            <person name="Puehler A."/>
            <person name="Klenk H.P."/>
            <person name="Richter M."/>
            <person name="Schuler M."/>
            <person name="Gloeckner F.O."/>
            <person name="Meyerdierks A."/>
            <person name="Gottschalk G."/>
            <person name="Amann R."/>
        </authorList>
    </citation>
    <scope>NUCLEOTIDE SEQUENCE [LARGE SCALE GENOMIC DNA]</scope>
    <source>
        <strain evidence="3">ATCC 43914 / DSM 3382 / HRM2</strain>
    </source>
</reference>
<evidence type="ECO:0000313" key="3">
    <source>
        <dbReference type="Proteomes" id="UP000000442"/>
    </source>
</evidence>
<feature type="transmembrane region" description="Helical" evidence="1">
    <location>
        <begin position="58"/>
        <end position="79"/>
    </location>
</feature>
<proteinExistence type="predicted"/>
<sequence>MVRFFSSPKLTFILLLSLVLLLGLGTVFSLFPDLLDGIRLMNESLIQVWFFEALRTHWLLPIWFLVICVCSGLLFLNTLVCSVSKQLVTALKVSTPRRWAFFMIHIFFLMVLFCHGITLVSGEKVSNVQLFAGDSYESDTLTIRLNSLTFTDNSDFLKLGPKKSREVMTRKLFHRTANFADLLVVEKDRPPVSGRIMMLSPLCSGNLRVTLTRFVPGKEENRGEIGVNLTITRNGFIPFFFAMYAFMIISLVCFIAVTWNPQAKGDPTINPQPIKGER</sequence>